<organism evidence="8">
    <name type="scientific">Arion vulgaris</name>
    <dbReference type="NCBI Taxonomy" id="1028688"/>
    <lineage>
        <taxon>Eukaryota</taxon>
        <taxon>Metazoa</taxon>
        <taxon>Spiralia</taxon>
        <taxon>Lophotrochozoa</taxon>
        <taxon>Mollusca</taxon>
        <taxon>Gastropoda</taxon>
        <taxon>Heterobranchia</taxon>
        <taxon>Euthyneura</taxon>
        <taxon>Panpulmonata</taxon>
        <taxon>Eupulmonata</taxon>
        <taxon>Stylommatophora</taxon>
        <taxon>Helicina</taxon>
        <taxon>Arionoidea</taxon>
        <taxon>Arionidae</taxon>
        <taxon>Arion</taxon>
    </lineage>
</organism>
<feature type="transmembrane region" description="Helical" evidence="7">
    <location>
        <begin position="638"/>
        <end position="661"/>
    </location>
</feature>
<dbReference type="SUPFAM" id="SSF103473">
    <property type="entry name" value="MFS general substrate transporter"/>
    <property type="match status" value="1"/>
</dbReference>
<dbReference type="GO" id="GO:0008506">
    <property type="term" value="F:sucrose:proton symporter activity"/>
    <property type="evidence" value="ECO:0007669"/>
    <property type="project" value="TreeGrafter"/>
</dbReference>
<sequence length="741" mass="81507">MASALMSMSESVQTSIIIQRQLNPKLTEQPSSAEQQQQPKGISVISQLLLVPALFGIEMVIAFEQIYQILFHQFLGVPVSLLSINGIVCGAISVTLLPLIGYFSDKGANPKKRKIFALIFGMSMFLCGLILLAVGGFIKLEKLDSLAENITSINVSSTATYTTTHSILVDELYGISSGDKVTTSRPLVTMATSLTNITHSSLPDTGGNSEVAVTAILSIIGFSLIDIGFDMSISLARAFILESAPKFQHTRLLVMSTASASIAGTTFSMIGCFDFPGALEPLFHVEGVAVTLIFFCALLICVLITGYSSTIITGHVIHIRSKDVHNNSKKTIAPSLVDVDDGTKIHKRRRLSKGGINNRTELHHTDRRYVPDILHTEEGDSTTRPLLLEDSLKSHNYSTMSLSTSSIIRAKDIHETMFPIKETNSENIHVNNPNDNESKVKDSHNKITADVTRPPNDCNKHENISKDEQKERQNDNEEPLVFTAVNSNSMSMSVGQSPLGEFYSRKLQHLNKKQLERGKKKSDFKVFMNKRLVILCLSCFFTFGALVTFTFYISNALNIGIFHGDPTALPGTVAYDQYQAGLRIAALGNLVLYITYMVISLNNTRIIKLIGEKAQFVAGHVFLIASLLTLILTERVEVYFVFMVSIGVFRTCVFTLPFVLANKFTQEENAAESGDTSTQTNNLGKVMSLIGFLIPAHYMLSSTFMGPLMESTGSVWIPLIYSLCSATLSLLIFIPLFFVKN</sequence>
<feature type="transmembrane region" description="Helical" evidence="7">
    <location>
        <begin position="682"/>
        <end position="700"/>
    </location>
</feature>
<feature type="transmembrane region" description="Helical" evidence="7">
    <location>
        <begin position="720"/>
        <end position="739"/>
    </location>
</feature>
<feature type="transmembrane region" description="Helical" evidence="7">
    <location>
        <begin position="211"/>
        <end position="240"/>
    </location>
</feature>
<feature type="transmembrane region" description="Helical" evidence="7">
    <location>
        <begin position="532"/>
        <end position="553"/>
    </location>
</feature>
<feature type="region of interest" description="Disordered" evidence="6">
    <location>
        <begin position="425"/>
        <end position="477"/>
    </location>
</feature>
<evidence type="ECO:0000256" key="3">
    <source>
        <dbReference type="ARBA" id="ARBA00022692"/>
    </source>
</evidence>
<proteinExistence type="predicted"/>
<dbReference type="EMBL" id="HACG01029286">
    <property type="protein sequence ID" value="CEK76151.1"/>
    <property type="molecule type" value="Transcribed_RNA"/>
</dbReference>
<feature type="transmembrane region" description="Helical" evidence="7">
    <location>
        <begin position="82"/>
        <end position="103"/>
    </location>
</feature>
<keyword evidence="2" id="KW-0813">Transport</keyword>
<dbReference type="PANTHER" id="PTHR19432:SF35">
    <property type="entry name" value="SOLUTE CARRIER FAMILY 45 MEMBER 3 ISOFORM X1"/>
    <property type="match status" value="1"/>
</dbReference>
<dbReference type="AlphaFoldDB" id="A0A0B7A822"/>
<evidence type="ECO:0000256" key="2">
    <source>
        <dbReference type="ARBA" id="ARBA00022448"/>
    </source>
</evidence>
<keyword evidence="3 7" id="KW-0812">Transmembrane</keyword>
<gene>
    <name evidence="8" type="primary">ORF98718</name>
</gene>
<comment type="subcellular location">
    <subcellularLocation>
        <location evidence="1">Membrane</location>
        <topology evidence="1">Multi-pass membrane protein</topology>
    </subcellularLocation>
</comment>
<feature type="compositionally biased region" description="Polar residues" evidence="6">
    <location>
        <begin position="425"/>
        <end position="435"/>
    </location>
</feature>
<name>A0A0B7A822_9EUPU</name>
<accession>A0A0B7A822</accession>
<feature type="compositionally biased region" description="Basic and acidic residues" evidence="6">
    <location>
        <begin position="458"/>
        <end position="475"/>
    </location>
</feature>
<evidence type="ECO:0000256" key="1">
    <source>
        <dbReference type="ARBA" id="ARBA00004141"/>
    </source>
</evidence>
<feature type="transmembrane region" description="Helical" evidence="7">
    <location>
        <begin position="580"/>
        <end position="602"/>
    </location>
</feature>
<dbReference type="PANTHER" id="PTHR19432">
    <property type="entry name" value="SUGAR TRANSPORTER"/>
    <property type="match status" value="1"/>
</dbReference>
<keyword evidence="4 7" id="KW-1133">Transmembrane helix</keyword>
<feature type="transmembrane region" description="Helical" evidence="7">
    <location>
        <begin position="614"/>
        <end position="632"/>
    </location>
</feature>
<evidence type="ECO:0000256" key="6">
    <source>
        <dbReference type="SAM" id="MobiDB-lite"/>
    </source>
</evidence>
<protein>
    <submittedName>
        <fullName evidence="8">Uncharacterized protein</fullName>
    </submittedName>
</protein>
<feature type="transmembrane region" description="Helical" evidence="7">
    <location>
        <begin position="288"/>
        <end position="312"/>
    </location>
</feature>
<evidence type="ECO:0000256" key="4">
    <source>
        <dbReference type="ARBA" id="ARBA00022989"/>
    </source>
</evidence>
<keyword evidence="5 7" id="KW-0472">Membrane</keyword>
<dbReference type="InterPro" id="IPR036259">
    <property type="entry name" value="MFS_trans_sf"/>
</dbReference>
<dbReference type="GO" id="GO:0016020">
    <property type="term" value="C:membrane"/>
    <property type="evidence" value="ECO:0007669"/>
    <property type="project" value="UniProtKB-SubCell"/>
</dbReference>
<reference evidence="8" key="1">
    <citation type="submission" date="2014-12" db="EMBL/GenBank/DDBJ databases">
        <title>Insight into the proteome of Arion vulgaris.</title>
        <authorList>
            <person name="Aradska J."/>
            <person name="Bulat T."/>
            <person name="Smidak R."/>
            <person name="Sarate P."/>
            <person name="Gangsoo J."/>
            <person name="Sialana F."/>
            <person name="Bilban M."/>
            <person name="Lubec G."/>
        </authorList>
    </citation>
    <scope>NUCLEOTIDE SEQUENCE</scope>
    <source>
        <tissue evidence="8">Skin</tissue>
    </source>
</reference>
<feature type="transmembrane region" description="Helical" evidence="7">
    <location>
        <begin position="48"/>
        <end position="70"/>
    </location>
</feature>
<evidence type="ECO:0000313" key="8">
    <source>
        <dbReference type="EMBL" id="CEK76151.1"/>
    </source>
</evidence>
<evidence type="ECO:0000256" key="5">
    <source>
        <dbReference type="ARBA" id="ARBA00023136"/>
    </source>
</evidence>
<feature type="transmembrane region" description="Helical" evidence="7">
    <location>
        <begin position="252"/>
        <end position="276"/>
    </location>
</feature>
<feature type="transmembrane region" description="Helical" evidence="7">
    <location>
        <begin position="115"/>
        <end position="138"/>
    </location>
</feature>
<dbReference type="Gene3D" id="1.20.1250.20">
    <property type="entry name" value="MFS general substrate transporter like domains"/>
    <property type="match status" value="1"/>
</dbReference>
<feature type="compositionally biased region" description="Basic and acidic residues" evidence="6">
    <location>
        <begin position="436"/>
        <end position="447"/>
    </location>
</feature>
<evidence type="ECO:0000256" key="7">
    <source>
        <dbReference type="SAM" id="Phobius"/>
    </source>
</evidence>